<accession>A0ABR0T5A3</accession>
<organism evidence="2 3">
    <name type="scientific">Aureobasidium pullulans</name>
    <name type="common">Black yeast</name>
    <name type="synonym">Pullularia pullulans</name>
    <dbReference type="NCBI Taxonomy" id="5580"/>
    <lineage>
        <taxon>Eukaryota</taxon>
        <taxon>Fungi</taxon>
        <taxon>Dikarya</taxon>
        <taxon>Ascomycota</taxon>
        <taxon>Pezizomycotina</taxon>
        <taxon>Dothideomycetes</taxon>
        <taxon>Dothideomycetidae</taxon>
        <taxon>Dothideales</taxon>
        <taxon>Saccotheciaceae</taxon>
        <taxon>Aureobasidium</taxon>
    </lineage>
</organism>
<sequence length="324" mass="36074">MATTRNDTLKARRVTRSSTAAAKSGSSGITKRKAPTTPKKTTQKSKKAVLKRQKTIEPESAFKERTTTHANRDMETGEVNNEAAVRPVTRSMSKKTSVHTTKGRKAPKKSSTKVITRSNGSTLPAARLTTHGTSNNDESSTSNALPEPPVQARENLFALSRRVTRHMARENTLMPPPSTTNAAVDDTQARNTPADANTTDPPRVRPVRYGVVVHLEATERQDWAAESRAILRGALESDQLWPDLDHAQRREVIKSFEWIRAAPNRGLQDYFNLPLYDEDLIGRPSGDMSIVSRVRAWFENLKMSNSEDEEATDEEEEEEGPEED</sequence>
<evidence type="ECO:0008006" key="4">
    <source>
        <dbReference type="Google" id="ProtNLM"/>
    </source>
</evidence>
<feature type="compositionally biased region" description="Basic and acidic residues" evidence="1">
    <location>
        <begin position="54"/>
        <end position="75"/>
    </location>
</feature>
<keyword evidence="3" id="KW-1185">Reference proteome</keyword>
<protein>
    <recommendedName>
        <fullName evidence="4">ASX DEUBAD domain-containing protein</fullName>
    </recommendedName>
</protein>
<feature type="region of interest" description="Disordered" evidence="1">
    <location>
        <begin position="171"/>
        <end position="203"/>
    </location>
</feature>
<name>A0ABR0T5A3_AURPU</name>
<gene>
    <name evidence="2" type="ORF">QM012_005519</name>
</gene>
<feature type="compositionally biased region" description="Polar residues" evidence="1">
    <location>
        <begin position="189"/>
        <end position="200"/>
    </location>
</feature>
<evidence type="ECO:0000313" key="3">
    <source>
        <dbReference type="Proteomes" id="UP001341245"/>
    </source>
</evidence>
<feature type="region of interest" description="Disordered" evidence="1">
    <location>
        <begin position="1"/>
        <end position="149"/>
    </location>
</feature>
<evidence type="ECO:0000256" key="1">
    <source>
        <dbReference type="SAM" id="MobiDB-lite"/>
    </source>
</evidence>
<reference evidence="2 3" key="1">
    <citation type="submission" date="2023-11" db="EMBL/GenBank/DDBJ databases">
        <title>Draft genome sequence and annotation of the polyextremotolerant black yeast-like fungus Aureobasidium pullulans NRRL 62042.</title>
        <authorList>
            <person name="Dielentheis-Frenken M.R.E."/>
            <person name="Wibberg D."/>
            <person name="Blank L.M."/>
            <person name="Tiso T."/>
        </authorList>
    </citation>
    <scope>NUCLEOTIDE SEQUENCE [LARGE SCALE GENOMIC DNA]</scope>
    <source>
        <strain evidence="2 3">NRRL 62042</strain>
    </source>
</reference>
<comment type="caution">
    <text evidence="2">The sequence shown here is derived from an EMBL/GenBank/DDBJ whole genome shotgun (WGS) entry which is preliminary data.</text>
</comment>
<feature type="compositionally biased region" description="Low complexity" evidence="1">
    <location>
        <begin position="16"/>
        <end position="40"/>
    </location>
</feature>
<feature type="compositionally biased region" description="Polar residues" evidence="1">
    <location>
        <begin position="112"/>
        <end position="122"/>
    </location>
</feature>
<proteinExistence type="predicted"/>
<dbReference type="Proteomes" id="UP001341245">
    <property type="component" value="Unassembled WGS sequence"/>
</dbReference>
<evidence type="ECO:0000313" key="2">
    <source>
        <dbReference type="EMBL" id="KAK5999394.1"/>
    </source>
</evidence>
<feature type="compositionally biased region" description="Basic residues" evidence="1">
    <location>
        <begin position="92"/>
        <end position="111"/>
    </location>
</feature>
<dbReference type="EMBL" id="JASGXD010000025">
    <property type="protein sequence ID" value="KAK5999394.1"/>
    <property type="molecule type" value="Genomic_DNA"/>
</dbReference>
<feature type="region of interest" description="Disordered" evidence="1">
    <location>
        <begin position="302"/>
        <end position="324"/>
    </location>
</feature>
<feature type="compositionally biased region" description="Basic residues" evidence="1">
    <location>
        <begin position="41"/>
        <end position="53"/>
    </location>
</feature>
<feature type="compositionally biased region" description="Polar residues" evidence="1">
    <location>
        <begin position="130"/>
        <end position="144"/>
    </location>
</feature>
<feature type="compositionally biased region" description="Acidic residues" evidence="1">
    <location>
        <begin position="306"/>
        <end position="324"/>
    </location>
</feature>